<name>A0ACC0UPQ6_9AGAM</name>
<dbReference type="EMBL" id="JAGFNK010000001">
    <property type="protein sequence ID" value="KAI9513487.1"/>
    <property type="molecule type" value="Genomic_DNA"/>
</dbReference>
<sequence>MQEGRVPRVKNRAPAAIQITAEQLLREAQERQESQFRAPRQRVEDFEELVEYRGRKRKEFEERIRRTRGSIKEWIQYASWEASQNEFARARSVFERALDVDTRSVPLWLTYTETELKSRNVQHARNLFDRAVTLLPRVDQLWYKYVYLEELLQNIAGARQVFERWMAWEPDDKAWQAYIKLETRYNELDRASAIYERWVAVRPEPRVWVKWGKFEEERGKVDKARDVFQTALEFFGDEEEQIDKAQAVFGAFAKMETRLKEYERARVIYKFALERLPRSKSANLYATYTKFEKQHGTRTTLESTVLGKRRIQYEEELSHDGRNYDVWFDYARLEEGAYKQLREEGTTAEEEQAVARVREVYERAVAQVPPGNEKRHWRRYIFLWFDYALFEEIETKDFSRTREIYQTALRLVPHKQFTFAKLWLLYARFEVRQLDLAAARKVLGTAIGTCPKEALFKGYIQLEFDLREFDRVRKLYEKYIAFDPTNSAAWIKYAELETQLADYDRARGIFELGVSQSPLSMPELLWKAYIDFEVEEGERGRARALYERLAAASGHWKVWVAYATFEAEPIQLPRDEREDEDEEGDEGDEEREPKTVEGDLELARQVFQKGYQDLKSKDLKNERVALLQVWKSFEEQRGTADDVARVDGMMPVQGKRRYVDEETGQLVEDYDYIFADDERETNPTSFKFLQMAHAWAAAKKASAAGTASSGPGGGGGGGNVLSRFAAAQAPDDQVSIVEDSRAESDGGGDEPESMDEDTPSVASSQGES</sequence>
<organism evidence="1 2">
    <name type="scientific">Russula earlei</name>
    <dbReference type="NCBI Taxonomy" id="71964"/>
    <lineage>
        <taxon>Eukaryota</taxon>
        <taxon>Fungi</taxon>
        <taxon>Dikarya</taxon>
        <taxon>Basidiomycota</taxon>
        <taxon>Agaricomycotina</taxon>
        <taxon>Agaricomycetes</taxon>
        <taxon>Russulales</taxon>
        <taxon>Russulaceae</taxon>
        <taxon>Russula</taxon>
    </lineage>
</organism>
<gene>
    <name evidence="1" type="ORF">F5148DRAFT_1273107</name>
</gene>
<dbReference type="Proteomes" id="UP001207468">
    <property type="component" value="Unassembled WGS sequence"/>
</dbReference>
<accession>A0ACC0UPQ6</accession>
<protein>
    <submittedName>
        <fullName evidence="1">Pre-mRNA-splicing factor CLF1</fullName>
    </submittedName>
</protein>
<keyword evidence="2" id="KW-1185">Reference proteome</keyword>
<evidence type="ECO:0000313" key="2">
    <source>
        <dbReference type="Proteomes" id="UP001207468"/>
    </source>
</evidence>
<proteinExistence type="predicted"/>
<evidence type="ECO:0000313" key="1">
    <source>
        <dbReference type="EMBL" id="KAI9513487.1"/>
    </source>
</evidence>
<comment type="caution">
    <text evidence="1">The sequence shown here is derived from an EMBL/GenBank/DDBJ whole genome shotgun (WGS) entry which is preliminary data.</text>
</comment>
<reference evidence="1" key="1">
    <citation type="submission" date="2021-03" db="EMBL/GenBank/DDBJ databases">
        <title>Evolutionary priming and transition to the ectomycorrhizal habit in an iconic lineage of mushroom-forming fungi: is preadaptation a requirement?</title>
        <authorList>
            <consortium name="DOE Joint Genome Institute"/>
            <person name="Looney B.P."/>
            <person name="Miyauchi S."/>
            <person name="Morin E."/>
            <person name="Drula E."/>
            <person name="Courty P.E."/>
            <person name="Chicoki N."/>
            <person name="Fauchery L."/>
            <person name="Kohler A."/>
            <person name="Kuo A."/>
            <person name="LaButti K."/>
            <person name="Pangilinan J."/>
            <person name="Lipzen A."/>
            <person name="Riley R."/>
            <person name="Andreopoulos W."/>
            <person name="He G."/>
            <person name="Johnson J."/>
            <person name="Barry K.W."/>
            <person name="Grigoriev I.V."/>
            <person name="Nagy L."/>
            <person name="Hibbett D."/>
            <person name="Henrissat B."/>
            <person name="Matheny P.B."/>
            <person name="Labbe J."/>
            <person name="Martin A.F."/>
        </authorList>
    </citation>
    <scope>NUCLEOTIDE SEQUENCE</scope>
    <source>
        <strain evidence="1">BPL698</strain>
    </source>
</reference>